<dbReference type="Pfam" id="PF02662">
    <property type="entry name" value="FlpD"/>
    <property type="match status" value="1"/>
</dbReference>
<evidence type="ECO:0000313" key="11">
    <source>
        <dbReference type="Proteomes" id="UP000823821"/>
    </source>
</evidence>
<evidence type="ECO:0000256" key="7">
    <source>
        <dbReference type="ARBA" id="ARBA00023004"/>
    </source>
</evidence>
<feature type="domain" description="4Fe-4S ferredoxin-type" evidence="9">
    <location>
        <begin position="566"/>
        <end position="595"/>
    </location>
</feature>
<keyword evidence="5" id="KW-0274">FAD</keyword>
<dbReference type="Gene3D" id="3.30.70.20">
    <property type="match status" value="1"/>
</dbReference>
<reference evidence="10" key="2">
    <citation type="submission" date="2021-04" db="EMBL/GenBank/DDBJ databases">
        <authorList>
            <person name="Gilroy R."/>
        </authorList>
    </citation>
    <scope>NUCLEOTIDE SEQUENCE</scope>
    <source>
        <strain evidence="10">5032</strain>
    </source>
</reference>
<keyword evidence="4" id="KW-0479">Metal-binding</keyword>
<dbReference type="Gene3D" id="3.40.50.720">
    <property type="entry name" value="NAD(P)-binding Rossmann-like Domain"/>
    <property type="match status" value="1"/>
</dbReference>
<dbReference type="GO" id="GO:0046872">
    <property type="term" value="F:metal ion binding"/>
    <property type="evidence" value="ECO:0007669"/>
    <property type="project" value="UniProtKB-KW"/>
</dbReference>
<dbReference type="InterPro" id="IPR003813">
    <property type="entry name" value="MvhD/FlpD"/>
</dbReference>
<comment type="similarity">
    <text evidence="2">Belongs to the HdrA family.</text>
</comment>
<evidence type="ECO:0000256" key="6">
    <source>
        <dbReference type="ARBA" id="ARBA00023002"/>
    </source>
</evidence>
<dbReference type="AlphaFoldDB" id="A0A9D2HNW2"/>
<dbReference type="EMBL" id="DWZD01000031">
    <property type="protein sequence ID" value="HJA78858.1"/>
    <property type="molecule type" value="Genomic_DNA"/>
</dbReference>
<keyword evidence="8" id="KW-0411">Iron-sulfur</keyword>
<name>A0A9D2HNW2_9BACT</name>
<dbReference type="InterPro" id="IPR036188">
    <property type="entry name" value="FAD/NAD-bd_sf"/>
</dbReference>
<feature type="domain" description="4Fe-4S ferredoxin-type" evidence="9">
    <location>
        <begin position="536"/>
        <end position="565"/>
    </location>
</feature>
<evidence type="ECO:0000256" key="3">
    <source>
        <dbReference type="ARBA" id="ARBA00022485"/>
    </source>
</evidence>
<dbReference type="PROSITE" id="PS51379">
    <property type="entry name" value="4FE4S_FER_2"/>
    <property type="match status" value="2"/>
</dbReference>
<evidence type="ECO:0000256" key="2">
    <source>
        <dbReference type="ARBA" id="ARBA00006561"/>
    </source>
</evidence>
<dbReference type="SUPFAM" id="SSF51905">
    <property type="entry name" value="FAD/NAD(P)-binding domain"/>
    <property type="match status" value="1"/>
</dbReference>
<accession>A0A9D2HNW2</accession>
<dbReference type="PROSITE" id="PS00198">
    <property type="entry name" value="4FE4S_FER_1"/>
    <property type="match status" value="1"/>
</dbReference>
<proteinExistence type="inferred from homology"/>
<dbReference type="GO" id="GO:0051539">
    <property type="term" value="F:4 iron, 4 sulfur cluster binding"/>
    <property type="evidence" value="ECO:0007669"/>
    <property type="project" value="UniProtKB-KW"/>
</dbReference>
<protein>
    <submittedName>
        <fullName evidence="10">Hydrogenase iron-sulfur subunit</fullName>
    </submittedName>
</protein>
<dbReference type="InterPro" id="IPR017900">
    <property type="entry name" value="4Fe4S_Fe_S_CS"/>
</dbReference>
<keyword evidence="7" id="KW-0408">Iron</keyword>
<reference evidence="10" key="1">
    <citation type="journal article" date="2021" name="PeerJ">
        <title>Extensive microbial diversity within the chicken gut microbiome revealed by metagenomics and culture.</title>
        <authorList>
            <person name="Gilroy R."/>
            <person name="Ravi A."/>
            <person name="Getino M."/>
            <person name="Pursley I."/>
            <person name="Horton D.L."/>
            <person name="Alikhan N.F."/>
            <person name="Baker D."/>
            <person name="Gharbi K."/>
            <person name="Hall N."/>
            <person name="Watson M."/>
            <person name="Adriaenssens E.M."/>
            <person name="Foster-Nyarko E."/>
            <person name="Jarju S."/>
            <person name="Secka A."/>
            <person name="Antonio M."/>
            <person name="Oren A."/>
            <person name="Chaudhuri R.R."/>
            <person name="La Ragione R."/>
            <person name="Hildebrand F."/>
            <person name="Pallen M.J."/>
        </authorList>
    </citation>
    <scope>NUCLEOTIDE SEQUENCE</scope>
    <source>
        <strain evidence="10">5032</strain>
    </source>
</reference>
<dbReference type="PANTHER" id="PTHR43498:SF1">
    <property type="entry name" value="COB--COM HETERODISULFIDE REDUCTASE IRON-SULFUR SUBUNIT A"/>
    <property type="match status" value="1"/>
</dbReference>
<evidence type="ECO:0000259" key="9">
    <source>
        <dbReference type="PROSITE" id="PS51379"/>
    </source>
</evidence>
<dbReference type="PANTHER" id="PTHR43498">
    <property type="entry name" value="FERREDOXIN:COB-COM HETERODISULFIDE REDUCTASE SUBUNIT A"/>
    <property type="match status" value="1"/>
</dbReference>
<comment type="caution">
    <text evidence="10">The sequence shown here is derived from an EMBL/GenBank/DDBJ whole genome shotgun (WGS) entry which is preliminary data.</text>
</comment>
<keyword evidence="5" id="KW-0285">Flavoprotein</keyword>
<dbReference type="SUPFAM" id="SSF54862">
    <property type="entry name" value="4Fe-4S ferredoxins"/>
    <property type="match status" value="1"/>
</dbReference>
<evidence type="ECO:0000256" key="8">
    <source>
        <dbReference type="ARBA" id="ARBA00023014"/>
    </source>
</evidence>
<dbReference type="GO" id="GO:0016491">
    <property type="term" value="F:oxidoreductase activity"/>
    <property type="evidence" value="ECO:0007669"/>
    <property type="project" value="UniProtKB-KW"/>
</dbReference>
<evidence type="ECO:0000256" key="4">
    <source>
        <dbReference type="ARBA" id="ARBA00022723"/>
    </source>
</evidence>
<evidence type="ECO:0000256" key="5">
    <source>
        <dbReference type="ARBA" id="ARBA00022827"/>
    </source>
</evidence>
<evidence type="ECO:0000313" key="10">
    <source>
        <dbReference type="EMBL" id="HJA78858.1"/>
    </source>
</evidence>
<comment type="cofactor">
    <cofactor evidence="1">
        <name>FAD</name>
        <dbReference type="ChEBI" id="CHEBI:57692"/>
    </cofactor>
</comment>
<dbReference type="InterPro" id="IPR039650">
    <property type="entry name" value="HdrA-like"/>
</dbReference>
<keyword evidence="6" id="KW-0560">Oxidoreductase</keyword>
<gene>
    <name evidence="10" type="ORF">H9784_04705</name>
</gene>
<evidence type="ECO:0000256" key="1">
    <source>
        <dbReference type="ARBA" id="ARBA00001974"/>
    </source>
</evidence>
<sequence>MPERPGILLLNCPDGEDLLAALRRHDDLPAGGLVRLDCLPSLPELLALCRDQRLDGLLLAAHAHAPVLPPELTAPLLALPDGRTLPLQLAVLPPLPDAAALTGLHAARLRRAALWRPPDDDAQDGPAPPPARTLAAARQARLDALRMALARLRHWRNLPPAPSSATSRRLLILGGGWTGLVAARMAADSGLPVLLVERDAELGGAARLLPLERAPFRADSAAPLLAEQVRAVLSHPRIEVLCRNTLRRLDGQPGDFMATLADGSRHACGGVLLACGWRAPDITPFAGLDDQARVLSALSFARQLQAGQIAARRVIFLLDTAALEAQALREAPEAEQARLRRAVRQLQASYALNCLGMLRLARAFAEQAADSGSTAFLVFRQMTMPGLLEHAYRDLQAHPGLRLRRAEALCAVADKKAVRLRLRQAAPQGEDELAADLLVLPEIMAPASDGMALSPTGEEDGPLPETAHFDGYAASNFICFPYETRRSGIHAAGCLREPQTLEACAEDAQGAVLAALRDMRAAARGVAPHPRSGDSACPHFELARCTRCNRCVEECPFGALAVDADGLPRHFPSRCRRCGTCFGACPERVVTLAGQSMELGRAVLRAPLLSAPATGERDEPLVLVLACENDALPALREMQARCGVHPALRIMGVRCLGSVNMQWLADALTGGYDGVLLLGCADGEDSQCHFGTASALCGQRLRNLAAALEERGLDARRVRRQQTARDDAPRLPARLDSFLEQLAALGPNPLAGA</sequence>
<dbReference type="Pfam" id="PF13450">
    <property type="entry name" value="NAD_binding_8"/>
    <property type="match status" value="1"/>
</dbReference>
<dbReference type="Proteomes" id="UP000823821">
    <property type="component" value="Unassembled WGS sequence"/>
</dbReference>
<dbReference type="InterPro" id="IPR017896">
    <property type="entry name" value="4Fe4S_Fe-S-bd"/>
</dbReference>
<dbReference type="Pfam" id="PF13187">
    <property type="entry name" value="Fer4_9"/>
    <property type="match status" value="1"/>
</dbReference>
<organism evidence="10 11">
    <name type="scientific">Candidatus Desulfovibrio intestinavium</name>
    <dbReference type="NCBI Taxonomy" id="2838534"/>
    <lineage>
        <taxon>Bacteria</taxon>
        <taxon>Pseudomonadati</taxon>
        <taxon>Thermodesulfobacteriota</taxon>
        <taxon>Desulfovibrionia</taxon>
        <taxon>Desulfovibrionales</taxon>
        <taxon>Desulfovibrionaceae</taxon>
        <taxon>Desulfovibrio</taxon>
    </lineage>
</organism>
<keyword evidence="3" id="KW-0004">4Fe-4S</keyword>